<dbReference type="OrthoDB" id="428260at2759"/>
<dbReference type="EMBL" id="KN838614">
    <property type="protein sequence ID" value="KIK01012.1"/>
    <property type="molecule type" value="Genomic_DNA"/>
</dbReference>
<dbReference type="AlphaFoldDB" id="A0A0C9XTJ6"/>
<protein>
    <submittedName>
        <fullName evidence="1">Uncharacterized protein</fullName>
    </submittedName>
</protein>
<reference evidence="1 2" key="1">
    <citation type="submission" date="2014-04" db="EMBL/GenBank/DDBJ databases">
        <authorList>
            <consortium name="DOE Joint Genome Institute"/>
            <person name="Kuo A."/>
            <person name="Kohler A."/>
            <person name="Nagy L.G."/>
            <person name="Floudas D."/>
            <person name="Copeland A."/>
            <person name="Barry K.W."/>
            <person name="Cichocki N."/>
            <person name="Veneault-Fourrey C."/>
            <person name="LaButti K."/>
            <person name="Lindquist E.A."/>
            <person name="Lipzen A."/>
            <person name="Lundell T."/>
            <person name="Morin E."/>
            <person name="Murat C."/>
            <person name="Sun H."/>
            <person name="Tunlid A."/>
            <person name="Henrissat B."/>
            <person name="Grigoriev I.V."/>
            <person name="Hibbett D.S."/>
            <person name="Martin F."/>
            <person name="Nordberg H.P."/>
            <person name="Cantor M.N."/>
            <person name="Hua S.X."/>
        </authorList>
    </citation>
    <scope>NUCLEOTIDE SEQUENCE [LARGE SCALE GENOMIC DNA]</scope>
    <source>
        <strain evidence="1 2">LaAM-08-1</strain>
    </source>
</reference>
<proteinExistence type="predicted"/>
<evidence type="ECO:0000313" key="1">
    <source>
        <dbReference type="EMBL" id="KIK01012.1"/>
    </source>
</evidence>
<sequence>MSTSCIADLLPPSLLRLKRPVFVNPILNAATINTLFVPTLTEEGSKSVSALIVLPDVFWSTGCAVTTADWPGKRFSFESGLASTYHLFGSNHRGSCRFWDTAFRAV</sequence>
<name>A0A0C9XTJ6_9AGAR</name>
<accession>A0A0C9XTJ6</accession>
<gene>
    <name evidence="1" type="ORF">K443DRAFT_583294</name>
</gene>
<dbReference type="Proteomes" id="UP000054477">
    <property type="component" value="Unassembled WGS sequence"/>
</dbReference>
<reference evidence="2" key="2">
    <citation type="submission" date="2015-01" db="EMBL/GenBank/DDBJ databases">
        <title>Evolutionary Origins and Diversification of the Mycorrhizal Mutualists.</title>
        <authorList>
            <consortium name="DOE Joint Genome Institute"/>
            <consortium name="Mycorrhizal Genomics Consortium"/>
            <person name="Kohler A."/>
            <person name="Kuo A."/>
            <person name="Nagy L.G."/>
            <person name="Floudas D."/>
            <person name="Copeland A."/>
            <person name="Barry K.W."/>
            <person name="Cichocki N."/>
            <person name="Veneault-Fourrey C."/>
            <person name="LaButti K."/>
            <person name="Lindquist E.A."/>
            <person name="Lipzen A."/>
            <person name="Lundell T."/>
            <person name="Morin E."/>
            <person name="Murat C."/>
            <person name="Riley R."/>
            <person name="Ohm R."/>
            <person name="Sun H."/>
            <person name="Tunlid A."/>
            <person name="Henrissat B."/>
            <person name="Grigoriev I.V."/>
            <person name="Hibbett D.S."/>
            <person name="Martin F."/>
        </authorList>
    </citation>
    <scope>NUCLEOTIDE SEQUENCE [LARGE SCALE GENOMIC DNA]</scope>
    <source>
        <strain evidence="2">LaAM-08-1</strain>
    </source>
</reference>
<evidence type="ECO:0000313" key="2">
    <source>
        <dbReference type="Proteomes" id="UP000054477"/>
    </source>
</evidence>
<organism evidence="1 2">
    <name type="scientific">Laccaria amethystina LaAM-08-1</name>
    <dbReference type="NCBI Taxonomy" id="1095629"/>
    <lineage>
        <taxon>Eukaryota</taxon>
        <taxon>Fungi</taxon>
        <taxon>Dikarya</taxon>
        <taxon>Basidiomycota</taxon>
        <taxon>Agaricomycotina</taxon>
        <taxon>Agaricomycetes</taxon>
        <taxon>Agaricomycetidae</taxon>
        <taxon>Agaricales</taxon>
        <taxon>Agaricineae</taxon>
        <taxon>Hydnangiaceae</taxon>
        <taxon>Laccaria</taxon>
    </lineage>
</organism>
<dbReference type="HOGENOM" id="CLU_2223703_0_0_1"/>
<keyword evidence="2" id="KW-1185">Reference proteome</keyword>